<sequence>MSVFQKPVRVKRYGKENLRSKDEIYQQSYIMNISNIITSIFTYVDFEDLVEFNTVCKRWNYLTNPIIHNSIKLQRGINSHNRASSVIKEDYGCDYEVQECILHNSKYARFIKKFKLTEKLELQATIKFFSTFRYITKLTIERVGMSQDQFLSMVYPLANLQELNMRYSGVNNNINKGFYEEPVQLPCTLTKLSMEYINIINNPELFVQTINSHNSLVEFIYKTYDRSGFLDPFYKNYPSLKVFEYSQQQLANLQLLINVFEFNPQLISLSLSLKCWNEFLTSHISNFLTSLQEFNLVDIPDYTQDRSTIFLKFDQAMIIKKLNLSWDRLSACSLDSILVNCPLLEELSLIYCRNYLSDNSNLMLNSFRPTMIKKLEITCGNLSLSTLDSILLYSPNLTDLNIQLPIEWKSWTEVIGKRCRNLNQLTISPSYQLFGQERDEFYLDLCEAEFLKSDSIYKATIKHLTLNQFSFSNSKSEYFYAQSLL</sequence>
<gene>
    <name evidence="1" type="ORF">CONCODRAFT_12630</name>
</gene>
<proteinExistence type="predicted"/>
<dbReference type="OrthoDB" id="1298252at2759"/>
<keyword evidence="2" id="KW-1185">Reference proteome</keyword>
<dbReference type="CDD" id="cd09917">
    <property type="entry name" value="F-box_SF"/>
    <property type="match status" value="1"/>
</dbReference>
<dbReference type="SUPFAM" id="SSF81383">
    <property type="entry name" value="F-box domain"/>
    <property type="match status" value="1"/>
</dbReference>
<dbReference type="AlphaFoldDB" id="A0A137NSK9"/>
<dbReference type="Proteomes" id="UP000070444">
    <property type="component" value="Unassembled WGS sequence"/>
</dbReference>
<name>A0A137NSK9_CONC2</name>
<dbReference type="SUPFAM" id="SSF52047">
    <property type="entry name" value="RNI-like"/>
    <property type="match status" value="1"/>
</dbReference>
<evidence type="ECO:0000313" key="1">
    <source>
        <dbReference type="EMBL" id="KXN65701.1"/>
    </source>
</evidence>
<organism evidence="1 2">
    <name type="scientific">Conidiobolus coronatus (strain ATCC 28846 / CBS 209.66 / NRRL 28638)</name>
    <name type="common">Delacroixia coronata</name>
    <dbReference type="NCBI Taxonomy" id="796925"/>
    <lineage>
        <taxon>Eukaryota</taxon>
        <taxon>Fungi</taxon>
        <taxon>Fungi incertae sedis</taxon>
        <taxon>Zoopagomycota</taxon>
        <taxon>Entomophthoromycotina</taxon>
        <taxon>Entomophthoromycetes</taxon>
        <taxon>Entomophthorales</taxon>
        <taxon>Ancylistaceae</taxon>
        <taxon>Conidiobolus</taxon>
    </lineage>
</organism>
<evidence type="ECO:0000313" key="2">
    <source>
        <dbReference type="Proteomes" id="UP000070444"/>
    </source>
</evidence>
<dbReference type="InterPro" id="IPR032675">
    <property type="entry name" value="LRR_dom_sf"/>
</dbReference>
<dbReference type="EMBL" id="KQ964829">
    <property type="protein sequence ID" value="KXN65701.1"/>
    <property type="molecule type" value="Genomic_DNA"/>
</dbReference>
<reference evidence="1 2" key="1">
    <citation type="journal article" date="2015" name="Genome Biol. Evol.">
        <title>Phylogenomic analyses indicate that early fungi evolved digesting cell walls of algal ancestors of land plants.</title>
        <authorList>
            <person name="Chang Y."/>
            <person name="Wang S."/>
            <person name="Sekimoto S."/>
            <person name="Aerts A.L."/>
            <person name="Choi C."/>
            <person name="Clum A."/>
            <person name="LaButti K.M."/>
            <person name="Lindquist E.A."/>
            <person name="Yee Ngan C."/>
            <person name="Ohm R.A."/>
            <person name="Salamov A.A."/>
            <person name="Grigoriev I.V."/>
            <person name="Spatafora J.W."/>
            <person name="Berbee M.L."/>
        </authorList>
    </citation>
    <scope>NUCLEOTIDE SEQUENCE [LARGE SCALE GENOMIC DNA]</scope>
    <source>
        <strain evidence="1 2">NRRL 28638</strain>
    </source>
</reference>
<accession>A0A137NSK9</accession>
<dbReference type="InterPro" id="IPR036047">
    <property type="entry name" value="F-box-like_dom_sf"/>
</dbReference>
<evidence type="ECO:0008006" key="3">
    <source>
        <dbReference type="Google" id="ProtNLM"/>
    </source>
</evidence>
<dbReference type="Gene3D" id="3.80.10.10">
    <property type="entry name" value="Ribonuclease Inhibitor"/>
    <property type="match status" value="2"/>
</dbReference>
<protein>
    <recommendedName>
        <fullName evidence="3">F-box domain-containing protein</fullName>
    </recommendedName>
</protein>